<dbReference type="PANTHER" id="PTHR44858:SF1">
    <property type="entry name" value="UDP-N-ACETYLGLUCOSAMINE--PEPTIDE N-ACETYLGLUCOSAMINYLTRANSFERASE SPINDLY-RELATED"/>
    <property type="match status" value="1"/>
</dbReference>
<dbReference type="InterPro" id="IPR003107">
    <property type="entry name" value="HAT"/>
</dbReference>
<dbReference type="Pfam" id="PF13414">
    <property type="entry name" value="TPR_11"/>
    <property type="match status" value="1"/>
</dbReference>
<dbReference type="PROSITE" id="PS50005">
    <property type="entry name" value="TPR"/>
    <property type="match status" value="2"/>
</dbReference>
<evidence type="ECO:0000256" key="1">
    <source>
        <dbReference type="ARBA" id="ARBA00022737"/>
    </source>
</evidence>
<dbReference type="SUPFAM" id="SSF48452">
    <property type="entry name" value="TPR-like"/>
    <property type="match status" value="2"/>
</dbReference>
<keyword evidence="2 3" id="KW-0802">TPR repeat</keyword>
<dbReference type="GO" id="GO:0006396">
    <property type="term" value="P:RNA processing"/>
    <property type="evidence" value="ECO:0007669"/>
    <property type="project" value="InterPro"/>
</dbReference>
<reference evidence="5 6" key="1">
    <citation type="submission" date="2020-07" db="EMBL/GenBank/DDBJ databases">
        <title>Thermogemmata thermophila gen. nov., sp. nov., a novel moderate thermophilic planctomycete from a Kamchatka hot spring.</title>
        <authorList>
            <person name="Elcheninov A.G."/>
            <person name="Podosokorskaya O.A."/>
            <person name="Kovaleva O.L."/>
            <person name="Novikov A."/>
            <person name="Bonch-Osmolovskaya E.A."/>
            <person name="Toshchakov S.V."/>
            <person name="Kublanov I.V."/>
        </authorList>
    </citation>
    <scope>NUCLEOTIDE SEQUENCE [LARGE SCALE GENOMIC DNA]</scope>
    <source>
        <strain evidence="5 6">2918</strain>
    </source>
</reference>
<keyword evidence="1" id="KW-0677">Repeat</keyword>
<feature type="repeat" description="TPR" evidence="3">
    <location>
        <begin position="649"/>
        <end position="682"/>
    </location>
</feature>
<evidence type="ECO:0000256" key="3">
    <source>
        <dbReference type="PROSITE-ProRule" id="PRU00339"/>
    </source>
</evidence>
<dbReference type="Pfam" id="PF14559">
    <property type="entry name" value="TPR_19"/>
    <property type="match status" value="1"/>
</dbReference>
<keyword evidence="6" id="KW-1185">Reference proteome</keyword>
<dbReference type="RefSeq" id="WP_194536476.1">
    <property type="nucleotide sequence ID" value="NZ_JACEFB010000001.1"/>
</dbReference>
<dbReference type="InterPro" id="IPR019734">
    <property type="entry name" value="TPR_rpt"/>
</dbReference>
<name>A0A7V8VBP6_9BACT</name>
<gene>
    <name evidence="5" type="ORF">H0921_02770</name>
</gene>
<dbReference type="SMART" id="SM00386">
    <property type="entry name" value="HAT"/>
    <property type="match status" value="2"/>
</dbReference>
<dbReference type="InterPro" id="IPR011990">
    <property type="entry name" value="TPR-like_helical_dom_sf"/>
</dbReference>
<organism evidence="5 6">
    <name type="scientific">Thermogemmata fonticola</name>
    <dbReference type="NCBI Taxonomy" id="2755323"/>
    <lineage>
        <taxon>Bacteria</taxon>
        <taxon>Pseudomonadati</taxon>
        <taxon>Planctomycetota</taxon>
        <taxon>Planctomycetia</taxon>
        <taxon>Gemmatales</taxon>
        <taxon>Gemmataceae</taxon>
        <taxon>Thermogemmata</taxon>
    </lineage>
</organism>
<evidence type="ECO:0000256" key="2">
    <source>
        <dbReference type="ARBA" id="ARBA00022803"/>
    </source>
</evidence>
<feature type="repeat" description="TPR" evidence="3">
    <location>
        <begin position="225"/>
        <end position="258"/>
    </location>
</feature>
<evidence type="ECO:0000256" key="4">
    <source>
        <dbReference type="SAM" id="MobiDB-lite"/>
    </source>
</evidence>
<dbReference type="Proteomes" id="UP000542342">
    <property type="component" value="Unassembled WGS sequence"/>
</dbReference>
<accession>A0A7V8VBP6</accession>
<feature type="region of interest" description="Disordered" evidence="4">
    <location>
        <begin position="523"/>
        <end position="549"/>
    </location>
</feature>
<evidence type="ECO:0000313" key="5">
    <source>
        <dbReference type="EMBL" id="MBA2225079.1"/>
    </source>
</evidence>
<dbReference type="InterPro" id="IPR050498">
    <property type="entry name" value="Ycf3"/>
</dbReference>
<evidence type="ECO:0000313" key="6">
    <source>
        <dbReference type="Proteomes" id="UP000542342"/>
    </source>
</evidence>
<dbReference type="EMBL" id="JACEFB010000001">
    <property type="protein sequence ID" value="MBA2225079.1"/>
    <property type="molecule type" value="Genomic_DNA"/>
</dbReference>
<dbReference type="AlphaFoldDB" id="A0A7V8VBP6"/>
<dbReference type="Pfam" id="PF13174">
    <property type="entry name" value="TPR_6"/>
    <property type="match status" value="1"/>
</dbReference>
<comment type="caution">
    <text evidence="5">The sequence shown here is derived from an EMBL/GenBank/DDBJ whole genome shotgun (WGS) entry which is preliminary data.</text>
</comment>
<sequence length="736" mass="83854">MSIDPYAFCPCGSGKKVKWCCAPFLTQVNRAFELLQEGQHESAHKLFQELLQQHDNRAALWLYYAEFLTHSGQWEQADAALDQALQRDPKLGMAFYMRGQLRQQEGEIQGALMLYHKAAELIAPEAKDQLLNVYAKIADLSHQCRQFLATIYAVDRALQLRPDLPELHRYHEDLFGPNSRLPPTARQRHALRRTRRSIPESFITGRLSDARQGYEQLVQQTPDDPAAWFNLGLIYAWQGESLRAVEALYRSLDAEVDDRLAEQTGTLVEVLLTALGMESVANYLYHFCSMTIRDFQRLLQLFEEKYRLGAIAQMQFHEEEGVLRGFFMEEIPTLAMSEHTPVYRIRARFMIIPPELHLISLDQNQAQSLAQELYEQSQMALEPPRVWTRTPDPRELPLLYGTLVRPGYESDPEVQRRRLQYVADYFEGTWLHQPLKSLEGNSPLDAMGSPRLRKRLFGAVRFMEECYRAVRGLPDQPSEETKAEAEQHYYDFQRLRHKLGLEYTNVATPEPEAEAAQAAVPAAVSSQQASTGEIAGHSTSRATPASVPPRDISAMNIAELAALDRQVMSVDEIEQAMRAALRLEARELAVAFARAGVDKPFDPSKPDRYPLFAAAITGALVQGNYSEALDLIQRGEQYDSEHNRGARAIDYALKRANVYVRMKDVDHAVEAFERLIAQYPQEGKLYTTAAEEMLRLKSADKARYFADRGLRLAHQSQNRDLEEHCRELLAAAEKAR</sequence>
<dbReference type="Gene3D" id="1.25.40.10">
    <property type="entry name" value="Tetratricopeptide repeat domain"/>
    <property type="match status" value="3"/>
</dbReference>
<dbReference type="SMART" id="SM00028">
    <property type="entry name" value="TPR"/>
    <property type="match status" value="7"/>
</dbReference>
<dbReference type="PANTHER" id="PTHR44858">
    <property type="entry name" value="TETRATRICOPEPTIDE REPEAT PROTEIN 6"/>
    <property type="match status" value="1"/>
</dbReference>
<proteinExistence type="predicted"/>
<protein>
    <submittedName>
        <fullName evidence="5">Tetratricopeptide repeat protein</fullName>
    </submittedName>
</protein>